<evidence type="ECO:0000313" key="2">
    <source>
        <dbReference type="EMBL" id="MET3615027.1"/>
    </source>
</evidence>
<comment type="caution">
    <text evidence="2">The sequence shown here is derived from an EMBL/GenBank/DDBJ whole genome shotgun (WGS) entry which is preliminary data.</text>
</comment>
<organism evidence="2 3">
    <name type="scientific">Rhizobium aquaticum</name>
    <dbReference type="NCBI Taxonomy" id="1549636"/>
    <lineage>
        <taxon>Bacteria</taxon>
        <taxon>Pseudomonadati</taxon>
        <taxon>Pseudomonadota</taxon>
        <taxon>Alphaproteobacteria</taxon>
        <taxon>Hyphomicrobiales</taxon>
        <taxon>Rhizobiaceae</taxon>
        <taxon>Rhizobium/Agrobacterium group</taxon>
        <taxon>Rhizobium</taxon>
    </lineage>
</organism>
<evidence type="ECO:0000313" key="3">
    <source>
        <dbReference type="Proteomes" id="UP001549047"/>
    </source>
</evidence>
<feature type="region of interest" description="Disordered" evidence="1">
    <location>
        <begin position="1"/>
        <end position="63"/>
    </location>
</feature>
<gene>
    <name evidence="2" type="ORF">ABID16_003370</name>
</gene>
<proteinExistence type="predicted"/>
<feature type="compositionally biased region" description="Basic and acidic residues" evidence="1">
    <location>
        <begin position="1"/>
        <end position="19"/>
    </location>
</feature>
<evidence type="ECO:0000256" key="1">
    <source>
        <dbReference type="SAM" id="MobiDB-lite"/>
    </source>
</evidence>
<dbReference type="EMBL" id="JBEPMB010000005">
    <property type="protein sequence ID" value="MET3615027.1"/>
    <property type="molecule type" value="Genomic_DNA"/>
</dbReference>
<dbReference type="Proteomes" id="UP001549047">
    <property type="component" value="Unassembled WGS sequence"/>
</dbReference>
<sequence length="63" mass="7139">MTQNRDPKEYRPETEEEARQVPLAEAMEEAVPPFNLPPLPKSRRAEIRVPASINGRDLSQGQP</sequence>
<keyword evidence="3" id="KW-1185">Reference proteome</keyword>
<dbReference type="RefSeq" id="WP_354557511.1">
    <property type="nucleotide sequence ID" value="NZ_JBEPMB010000005.1"/>
</dbReference>
<name>A0ABV2J2Q0_9HYPH</name>
<accession>A0ABV2J2Q0</accession>
<protein>
    <submittedName>
        <fullName evidence="2">Uncharacterized protein</fullName>
    </submittedName>
</protein>
<reference evidence="2 3" key="1">
    <citation type="submission" date="2024-06" db="EMBL/GenBank/DDBJ databases">
        <title>Genomic Encyclopedia of Type Strains, Phase IV (KMG-IV): sequencing the most valuable type-strain genomes for metagenomic binning, comparative biology and taxonomic classification.</title>
        <authorList>
            <person name="Goeker M."/>
        </authorList>
    </citation>
    <scope>NUCLEOTIDE SEQUENCE [LARGE SCALE GENOMIC DNA]</scope>
    <source>
        <strain evidence="2 3">DSM 29780</strain>
    </source>
</reference>